<organism evidence="7">
    <name type="scientific">Caldisericum exile</name>
    <dbReference type="NCBI Taxonomy" id="693075"/>
    <lineage>
        <taxon>Bacteria</taxon>
        <taxon>Pseudomonadati</taxon>
        <taxon>Caldisericota/Cryosericota group</taxon>
        <taxon>Caldisericota</taxon>
        <taxon>Caldisericia</taxon>
        <taxon>Caldisericales</taxon>
        <taxon>Caldisericaceae</taxon>
        <taxon>Caldisericum</taxon>
    </lineage>
</organism>
<accession>A0A7C4U451</accession>
<dbReference type="InterPro" id="IPR006195">
    <property type="entry name" value="aa-tRNA-synth_II"/>
</dbReference>
<dbReference type="Pfam" id="PF00152">
    <property type="entry name" value="tRNA-synt_2"/>
    <property type="match status" value="1"/>
</dbReference>
<dbReference type="PROSITE" id="PS50862">
    <property type="entry name" value="AA_TRNA_LIGASE_II"/>
    <property type="match status" value="1"/>
</dbReference>
<dbReference type="Gene3D" id="3.30.930.10">
    <property type="entry name" value="Bira Bifunctional Protein, Domain 2"/>
    <property type="match status" value="1"/>
</dbReference>
<dbReference type="GO" id="GO:0005524">
    <property type="term" value="F:ATP binding"/>
    <property type="evidence" value="ECO:0007669"/>
    <property type="project" value="UniProtKB-KW"/>
</dbReference>
<keyword evidence="1" id="KW-0436">Ligase</keyword>
<evidence type="ECO:0000259" key="6">
    <source>
        <dbReference type="PROSITE" id="PS50862"/>
    </source>
</evidence>
<keyword evidence="3" id="KW-0067">ATP-binding</keyword>
<dbReference type="AlphaFoldDB" id="A0A7C4U451"/>
<evidence type="ECO:0000256" key="2">
    <source>
        <dbReference type="ARBA" id="ARBA00022741"/>
    </source>
</evidence>
<keyword evidence="4" id="KW-0648">Protein biosynthesis</keyword>
<dbReference type="InterPro" id="IPR045864">
    <property type="entry name" value="aa-tRNA-synth_II/BPL/LPL"/>
</dbReference>
<dbReference type="PANTHER" id="PTHR22594:SF48">
    <property type="entry name" value="ASPARAGINYL-TRNA SYNTHETASE-RELATED PROTEIN (N-TRUNCATION)"/>
    <property type="match status" value="1"/>
</dbReference>
<evidence type="ECO:0000256" key="5">
    <source>
        <dbReference type="ARBA" id="ARBA00023146"/>
    </source>
</evidence>
<feature type="domain" description="Aminoacyl-transfer RNA synthetases class-II family profile" evidence="6">
    <location>
        <begin position="75"/>
        <end position="288"/>
    </location>
</feature>
<dbReference type="GO" id="GO:0006421">
    <property type="term" value="P:asparaginyl-tRNA aminoacylation"/>
    <property type="evidence" value="ECO:0007669"/>
    <property type="project" value="TreeGrafter"/>
</dbReference>
<dbReference type="NCBIfam" id="NF005054">
    <property type="entry name" value="PRK06462.1-4"/>
    <property type="match status" value="1"/>
</dbReference>
<gene>
    <name evidence="7" type="ORF">ENV82_04005</name>
</gene>
<reference evidence="7" key="1">
    <citation type="journal article" date="2020" name="mSystems">
        <title>Genome- and Community-Level Interaction Insights into Carbon Utilization and Element Cycling Functions of Hydrothermarchaeota in Hydrothermal Sediment.</title>
        <authorList>
            <person name="Zhou Z."/>
            <person name="Liu Y."/>
            <person name="Xu W."/>
            <person name="Pan J."/>
            <person name="Luo Z.H."/>
            <person name="Li M."/>
        </authorList>
    </citation>
    <scope>NUCLEOTIDE SEQUENCE [LARGE SCALE GENOMIC DNA]</scope>
    <source>
        <strain evidence="7">SpSt-794</strain>
    </source>
</reference>
<sequence>MKKEVLEVESEAIFRMGEFLHKEGFVELLPVIISPLTDPLNHPVEGAKIPYGNGYYFLTKSMIFHKQLALREYPKIFIFSPNVRLEEEERKFTGRHLIEFVQLDLEVKDATREEILDLVERLVVYTMQKLEEKFKDFIKSSNPNFHIPKIPFERVRYLEAQEKFGHDFEIALSKEKVDPFFLIDIPIEEREFYDRLSDDGRTLVDMDLIYPYGLGEGMSGGERENELDRIIMRMKYKNMNLEEWKWYLDEARKGLPKSAGCGIGVERFIRFVLNLPSVKDARLFAKLPGEIAL</sequence>
<evidence type="ECO:0000256" key="1">
    <source>
        <dbReference type="ARBA" id="ARBA00022598"/>
    </source>
</evidence>
<evidence type="ECO:0000256" key="4">
    <source>
        <dbReference type="ARBA" id="ARBA00022917"/>
    </source>
</evidence>
<keyword evidence="2" id="KW-0547">Nucleotide-binding</keyword>
<dbReference type="PANTHER" id="PTHR22594">
    <property type="entry name" value="ASPARTYL/LYSYL-TRNA SYNTHETASE"/>
    <property type="match status" value="1"/>
</dbReference>
<dbReference type="EMBL" id="DTHV01000127">
    <property type="protein sequence ID" value="HGW60573.1"/>
    <property type="molecule type" value="Genomic_DNA"/>
</dbReference>
<comment type="caution">
    <text evidence="7">The sequence shown here is derived from an EMBL/GenBank/DDBJ whole genome shotgun (WGS) entry which is preliminary data.</text>
</comment>
<proteinExistence type="predicted"/>
<dbReference type="GO" id="GO:0004816">
    <property type="term" value="F:asparagine-tRNA ligase activity"/>
    <property type="evidence" value="ECO:0007669"/>
    <property type="project" value="TreeGrafter"/>
</dbReference>
<evidence type="ECO:0000256" key="3">
    <source>
        <dbReference type="ARBA" id="ARBA00022840"/>
    </source>
</evidence>
<protein>
    <submittedName>
        <fullName evidence="7">Asparagine synthetase</fullName>
    </submittedName>
</protein>
<dbReference type="SUPFAM" id="SSF55681">
    <property type="entry name" value="Class II aaRS and biotin synthetases"/>
    <property type="match status" value="1"/>
</dbReference>
<keyword evidence="5" id="KW-0030">Aminoacyl-tRNA synthetase</keyword>
<name>A0A7C4U451_9BACT</name>
<evidence type="ECO:0000313" key="7">
    <source>
        <dbReference type="EMBL" id="HGW60573.1"/>
    </source>
</evidence>
<dbReference type="InterPro" id="IPR004364">
    <property type="entry name" value="Aa-tRNA-synt_II"/>
</dbReference>